<feature type="coiled-coil region" evidence="1">
    <location>
        <begin position="78"/>
        <end position="133"/>
    </location>
</feature>
<evidence type="ECO:0000256" key="2">
    <source>
        <dbReference type="SAM" id="MobiDB-lite"/>
    </source>
</evidence>
<dbReference type="EMBL" id="JAODUP010000032">
    <property type="protein sequence ID" value="KAK2167062.1"/>
    <property type="molecule type" value="Genomic_DNA"/>
</dbReference>
<accession>A0AAD9NE90</accession>
<dbReference type="AlphaFoldDB" id="A0AAD9NE90"/>
<sequence length="541" mass="63137">MEGKREISEPVGRQSPDVTSWRQSLRNSKKGLGGSLKHSGSHSNLRKSTGNLAANFGTMSGKLVSGSTDLDRIEAEYIKNLQQQVYFLELEANYLREQARKATEMHPQMSLEAERMLNKLRQMQAEVDGLHIEIKRRDASIDLLTTEKERLQGKLKVEEVLEKEVELLVMTIHGSMTFSKSAFVNIDPLDSHSREKRLLLDEIIQLKKQKDLLERDDERKDSQLLAAQDELSKSTSALKTAENKIQMLRHQLDQKTEQLRLTEQALNEKRTELLKTETQLREIEDKYYSSTTNIQDKLVQDLRDEIRLLRQKIKEAEMHADQDRYLRNKLSDDSSHLIKENALLNQQVLELQKLLDRERSLRENNDTRRSQNITELVVIKDRENNLQFELNQVKEQLQKEKERVNHYMEQLSKLEQLSTQEKLNANTTRSRLAELEVIHQRLETENSELRRDKMLLVDHVADLQNKLENTEKKIYMLEMHKNNMQTELKELENLKELESTLNTEKWAEFSRLAESMKNLSSTIARSKSPLLSRTSTSLLNC</sequence>
<organism evidence="3 4">
    <name type="scientific">Paralvinella palmiformis</name>
    <dbReference type="NCBI Taxonomy" id="53620"/>
    <lineage>
        <taxon>Eukaryota</taxon>
        <taxon>Metazoa</taxon>
        <taxon>Spiralia</taxon>
        <taxon>Lophotrochozoa</taxon>
        <taxon>Annelida</taxon>
        <taxon>Polychaeta</taxon>
        <taxon>Sedentaria</taxon>
        <taxon>Canalipalpata</taxon>
        <taxon>Terebellida</taxon>
        <taxon>Terebelliformia</taxon>
        <taxon>Alvinellidae</taxon>
        <taxon>Paralvinella</taxon>
    </lineage>
</organism>
<dbReference type="Proteomes" id="UP001208570">
    <property type="component" value="Unassembled WGS sequence"/>
</dbReference>
<protein>
    <submittedName>
        <fullName evidence="3">Uncharacterized protein</fullName>
    </submittedName>
</protein>
<gene>
    <name evidence="3" type="ORF">LSH36_32g09010</name>
</gene>
<feature type="coiled-coil region" evidence="1">
    <location>
        <begin position="344"/>
        <end position="504"/>
    </location>
</feature>
<feature type="coiled-coil region" evidence="1">
    <location>
        <begin position="189"/>
        <end position="319"/>
    </location>
</feature>
<feature type="region of interest" description="Disordered" evidence="2">
    <location>
        <begin position="1"/>
        <end position="48"/>
    </location>
</feature>
<comment type="caution">
    <text evidence="3">The sequence shown here is derived from an EMBL/GenBank/DDBJ whole genome shotgun (WGS) entry which is preliminary data.</text>
</comment>
<proteinExistence type="predicted"/>
<evidence type="ECO:0000313" key="3">
    <source>
        <dbReference type="EMBL" id="KAK2167062.1"/>
    </source>
</evidence>
<keyword evidence="1" id="KW-0175">Coiled coil</keyword>
<reference evidence="3" key="1">
    <citation type="journal article" date="2023" name="Mol. Biol. Evol.">
        <title>Third-Generation Sequencing Reveals the Adaptive Role of the Epigenome in Three Deep-Sea Polychaetes.</title>
        <authorList>
            <person name="Perez M."/>
            <person name="Aroh O."/>
            <person name="Sun Y."/>
            <person name="Lan Y."/>
            <person name="Juniper S.K."/>
            <person name="Young C.R."/>
            <person name="Angers B."/>
            <person name="Qian P.Y."/>
        </authorList>
    </citation>
    <scope>NUCLEOTIDE SEQUENCE</scope>
    <source>
        <strain evidence="3">P08H-3</strain>
    </source>
</reference>
<name>A0AAD9NE90_9ANNE</name>
<evidence type="ECO:0000313" key="4">
    <source>
        <dbReference type="Proteomes" id="UP001208570"/>
    </source>
</evidence>
<keyword evidence="4" id="KW-1185">Reference proteome</keyword>
<evidence type="ECO:0000256" key="1">
    <source>
        <dbReference type="SAM" id="Coils"/>
    </source>
</evidence>